<feature type="transmembrane region" description="Helical" evidence="2">
    <location>
        <begin position="77"/>
        <end position="96"/>
    </location>
</feature>
<evidence type="ECO:0000313" key="3">
    <source>
        <dbReference type="EMBL" id="JAH85500.1"/>
    </source>
</evidence>
<keyword evidence="2" id="KW-0472">Membrane</keyword>
<protein>
    <submittedName>
        <fullName evidence="3">Uncharacterized protein</fullName>
    </submittedName>
</protein>
<dbReference type="EMBL" id="GBXM01023077">
    <property type="protein sequence ID" value="JAH85500.1"/>
    <property type="molecule type" value="Transcribed_RNA"/>
</dbReference>
<feature type="region of interest" description="Disordered" evidence="1">
    <location>
        <begin position="1"/>
        <end position="36"/>
    </location>
</feature>
<reference evidence="3" key="2">
    <citation type="journal article" date="2015" name="Fish Shellfish Immunol.">
        <title>Early steps in the European eel (Anguilla anguilla)-Vibrio vulnificus interaction in the gills: Role of the RtxA13 toxin.</title>
        <authorList>
            <person name="Callol A."/>
            <person name="Pajuelo D."/>
            <person name="Ebbesson L."/>
            <person name="Teles M."/>
            <person name="MacKenzie S."/>
            <person name="Amaro C."/>
        </authorList>
    </citation>
    <scope>NUCLEOTIDE SEQUENCE</scope>
</reference>
<name>A0A0E9W7D5_ANGAN</name>
<keyword evidence="2" id="KW-1133">Transmembrane helix</keyword>
<dbReference type="AlphaFoldDB" id="A0A0E9W7D5"/>
<evidence type="ECO:0000256" key="2">
    <source>
        <dbReference type="SAM" id="Phobius"/>
    </source>
</evidence>
<keyword evidence="2" id="KW-0812">Transmembrane</keyword>
<reference evidence="3" key="1">
    <citation type="submission" date="2014-11" db="EMBL/GenBank/DDBJ databases">
        <authorList>
            <person name="Amaro Gonzalez C."/>
        </authorList>
    </citation>
    <scope>NUCLEOTIDE SEQUENCE</scope>
</reference>
<proteinExistence type="predicted"/>
<evidence type="ECO:0000256" key="1">
    <source>
        <dbReference type="SAM" id="MobiDB-lite"/>
    </source>
</evidence>
<organism evidence="3">
    <name type="scientific">Anguilla anguilla</name>
    <name type="common">European freshwater eel</name>
    <name type="synonym">Muraena anguilla</name>
    <dbReference type="NCBI Taxonomy" id="7936"/>
    <lineage>
        <taxon>Eukaryota</taxon>
        <taxon>Metazoa</taxon>
        <taxon>Chordata</taxon>
        <taxon>Craniata</taxon>
        <taxon>Vertebrata</taxon>
        <taxon>Euteleostomi</taxon>
        <taxon>Actinopterygii</taxon>
        <taxon>Neopterygii</taxon>
        <taxon>Teleostei</taxon>
        <taxon>Anguilliformes</taxon>
        <taxon>Anguillidae</taxon>
        <taxon>Anguilla</taxon>
    </lineage>
</organism>
<feature type="compositionally biased region" description="Basic and acidic residues" evidence="1">
    <location>
        <begin position="9"/>
        <end position="21"/>
    </location>
</feature>
<accession>A0A0E9W7D5</accession>
<sequence length="97" mass="11425">MTRSAQTQTHDRPMTHPEKTQTHGRPMTHSAQTQTHNRPMTCLWAWELLPFSHIVTCIPLWKRSFSNLHSTQNKDNFAFVLVYKTALLPVYIFIIYK</sequence>